<accession>A0ABU3HVS0</accession>
<evidence type="ECO:0000313" key="2">
    <source>
        <dbReference type="Proteomes" id="UP001181313"/>
    </source>
</evidence>
<dbReference type="RefSeq" id="WP_093545810.1">
    <property type="nucleotide sequence ID" value="NZ_JAVSGH010000007.1"/>
</dbReference>
<reference evidence="1" key="1">
    <citation type="submission" date="2024-05" db="EMBL/GenBank/DDBJ databases">
        <title>30 novel species of actinomycetes from the DSMZ collection.</title>
        <authorList>
            <person name="Nouioui I."/>
        </authorList>
    </citation>
    <scope>NUCLEOTIDE SEQUENCE</scope>
    <source>
        <strain evidence="1">DSM 41972</strain>
    </source>
</reference>
<organism evidence="1 2">
    <name type="scientific">Streptomyces althioticus subsp. attaecolombicae</name>
    <dbReference type="NCBI Taxonomy" id="3075534"/>
    <lineage>
        <taxon>Bacteria</taxon>
        <taxon>Bacillati</taxon>
        <taxon>Actinomycetota</taxon>
        <taxon>Actinomycetes</taxon>
        <taxon>Kitasatosporales</taxon>
        <taxon>Streptomycetaceae</taxon>
        <taxon>Streptomyces</taxon>
        <taxon>Streptomyces althioticus group</taxon>
    </lineage>
</organism>
<dbReference type="EMBL" id="JAVSGH010000007">
    <property type="protein sequence ID" value="MDT3724807.1"/>
    <property type="molecule type" value="Genomic_DNA"/>
</dbReference>
<name>A0ABU3HVS0_9ACTN</name>
<protein>
    <recommendedName>
        <fullName evidence="3">Transposase</fullName>
    </recommendedName>
</protein>
<evidence type="ECO:0000313" key="1">
    <source>
        <dbReference type="EMBL" id="MDT3724807.1"/>
    </source>
</evidence>
<evidence type="ECO:0008006" key="3">
    <source>
        <dbReference type="Google" id="ProtNLM"/>
    </source>
</evidence>
<gene>
    <name evidence="1" type="ORF">ROS62_07855</name>
</gene>
<keyword evidence="2" id="KW-1185">Reference proteome</keyword>
<sequence>MQNAVTHFPGHGTLFEEMYLEAKSRGKAESRAESILRVLEVQGVPVSDEVRERITTCTDLDTLTTWFDRCLTVSKAEDLFSEDDTASS</sequence>
<comment type="caution">
    <text evidence="1">The sequence shown here is derived from an EMBL/GenBank/DDBJ whole genome shotgun (WGS) entry which is preliminary data.</text>
</comment>
<dbReference type="Proteomes" id="UP001181313">
    <property type="component" value="Unassembled WGS sequence"/>
</dbReference>
<proteinExistence type="predicted"/>